<dbReference type="Proteomes" id="UP000547209">
    <property type="component" value="Unassembled WGS sequence"/>
</dbReference>
<dbReference type="PROSITE" id="PS51272">
    <property type="entry name" value="SLH"/>
    <property type="match status" value="3"/>
</dbReference>
<dbReference type="InterPro" id="IPR013783">
    <property type="entry name" value="Ig-like_fold"/>
</dbReference>
<comment type="caution">
    <text evidence="2">The sequence shown here is derived from an EMBL/GenBank/DDBJ whole genome shotgun (WGS) entry which is preliminary data.</text>
</comment>
<dbReference type="InterPro" id="IPR001119">
    <property type="entry name" value="SLH_dom"/>
</dbReference>
<dbReference type="PANTHER" id="PTHR43308:SF5">
    <property type="entry name" value="S-LAYER PROTEIN _ PEPTIDOGLYCAN ENDO-BETA-N-ACETYLGLUCOSAMINIDASE"/>
    <property type="match status" value="1"/>
</dbReference>
<dbReference type="InterPro" id="IPR002126">
    <property type="entry name" value="Cadherin-like_dom"/>
</dbReference>
<dbReference type="PRINTS" id="PR00205">
    <property type="entry name" value="CADHERIN"/>
</dbReference>
<proteinExistence type="predicted"/>
<reference evidence="2 3" key="1">
    <citation type="submission" date="2020-08" db="EMBL/GenBank/DDBJ databases">
        <title>Cohnella phylogeny.</title>
        <authorList>
            <person name="Dunlap C."/>
        </authorList>
    </citation>
    <scope>NUCLEOTIDE SEQUENCE [LARGE SCALE GENOMIC DNA]</scope>
    <source>
        <strain evidence="2 3">DSM 28246</strain>
    </source>
</reference>
<dbReference type="GO" id="GO:0007156">
    <property type="term" value="P:homophilic cell adhesion via plasma membrane adhesion molecules"/>
    <property type="evidence" value="ECO:0007669"/>
    <property type="project" value="InterPro"/>
</dbReference>
<organism evidence="2 3">
    <name type="scientific">Cohnella nanjingensis</name>
    <dbReference type="NCBI Taxonomy" id="1387779"/>
    <lineage>
        <taxon>Bacteria</taxon>
        <taxon>Bacillati</taxon>
        <taxon>Bacillota</taxon>
        <taxon>Bacilli</taxon>
        <taxon>Bacillales</taxon>
        <taxon>Paenibacillaceae</taxon>
        <taxon>Cohnella</taxon>
    </lineage>
</organism>
<protein>
    <submittedName>
        <fullName evidence="2">S-layer homology domain-containing protein</fullName>
    </submittedName>
</protein>
<evidence type="ECO:0000259" key="1">
    <source>
        <dbReference type="PROSITE" id="PS51272"/>
    </source>
</evidence>
<accession>A0A7X0VFK1</accession>
<dbReference type="Pfam" id="PF09136">
    <property type="entry name" value="Glucodextran_B"/>
    <property type="match status" value="1"/>
</dbReference>
<sequence>MKKKAGLLFSALLLMVTLVVPYRASAAIVFYDVGVSYWAYPQIISMSEVGLIKGYSDNSFKPKKAVTREEFAALITRAFYLDLPEEGTTPTFADVAKSRWSYSDIEASKDFLTGYYPPSGKAFFDPTASATREDVAVALVKTLGYQPDDLQDDSVLDRFYDGDKVSPNMQTYVALAVENKLVTGYEDGTFRPNQGVTRAEAAALLYRVIKGAAGDSQQGLALNVSVPETTQTPTFYITGDVTKGAKVFINNKEVQVTQGQFREGFRLNEEGTYTYTISARLAGGKTENVTKTVKYEKGAPTLTVNGVPETTDKKTITVTWTVKDSNDPSPVVYVNGEKQYSSSGSTTVSLNDGDNEITVIAENSAGKSAKVVKHVVFQGNGPTLNVMNVPESTDKDTLNVTWTVQDKNDSSPKVYLNGQQLYGTSTTVSLREGANTLSFKAVNSLGKTTEVTKTVVLNGAAPTLTVDPLPATTNKNSVRVSWTVQDKNDTSPKVYVNGEQAYGSSATVSLQPGLNKITVRAVNKQGKSTEKTAEITFSNSGPALVIQSVPSTTDKKTVTVSWTVSDSNDNYPKVYVNDQQVYGSSATITLTPGSNTIKFRAVNSAGATTEDSRTIVFEPTGPKLVLGYAPETTTSQTITLTWTVTDDNDSAPKVYVNDQLINYSTSLNVTLNPGANTFKIVASNNLGKTTEVTHTVTYTPASQ</sequence>
<feature type="domain" description="SLH" evidence="1">
    <location>
        <begin position="90"/>
        <end position="153"/>
    </location>
</feature>
<dbReference type="Gene3D" id="2.60.40.10">
    <property type="entry name" value="Immunoglobulins"/>
    <property type="match status" value="6"/>
</dbReference>
<dbReference type="GO" id="GO:0016020">
    <property type="term" value="C:membrane"/>
    <property type="evidence" value="ECO:0007669"/>
    <property type="project" value="InterPro"/>
</dbReference>
<evidence type="ECO:0000313" key="3">
    <source>
        <dbReference type="Proteomes" id="UP000547209"/>
    </source>
</evidence>
<feature type="domain" description="SLH" evidence="1">
    <location>
        <begin position="26"/>
        <end position="89"/>
    </location>
</feature>
<dbReference type="GO" id="GO:0005509">
    <property type="term" value="F:calcium ion binding"/>
    <property type="evidence" value="ECO:0007669"/>
    <property type="project" value="InterPro"/>
</dbReference>
<dbReference type="InterPro" id="IPR003961">
    <property type="entry name" value="FN3_dom"/>
</dbReference>
<keyword evidence="3" id="KW-1185">Reference proteome</keyword>
<dbReference type="PANTHER" id="PTHR43308">
    <property type="entry name" value="OUTER MEMBRANE PROTEIN ALPHA-RELATED"/>
    <property type="match status" value="1"/>
</dbReference>
<gene>
    <name evidence="2" type="ORF">H7C19_14545</name>
</gene>
<feature type="domain" description="SLH" evidence="1">
    <location>
        <begin position="156"/>
        <end position="219"/>
    </location>
</feature>
<name>A0A7X0VFK1_9BACL</name>
<dbReference type="Pfam" id="PF00395">
    <property type="entry name" value="SLH"/>
    <property type="match status" value="2"/>
</dbReference>
<dbReference type="InterPro" id="IPR051465">
    <property type="entry name" value="Cell_Envelope_Struct_Comp"/>
</dbReference>
<dbReference type="AlphaFoldDB" id="A0A7X0VFK1"/>
<dbReference type="SMART" id="SM00060">
    <property type="entry name" value="FN3"/>
    <property type="match status" value="5"/>
</dbReference>
<dbReference type="EMBL" id="JACJVP010000024">
    <property type="protein sequence ID" value="MBB6671906.1"/>
    <property type="molecule type" value="Genomic_DNA"/>
</dbReference>
<evidence type="ECO:0000313" key="2">
    <source>
        <dbReference type="EMBL" id="MBB6671906.1"/>
    </source>
</evidence>